<dbReference type="SUPFAM" id="SSF55961">
    <property type="entry name" value="Bet v1-like"/>
    <property type="match status" value="1"/>
</dbReference>
<organism evidence="3 4">
    <name type="scientific">Trebonia kvetii</name>
    <dbReference type="NCBI Taxonomy" id="2480626"/>
    <lineage>
        <taxon>Bacteria</taxon>
        <taxon>Bacillati</taxon>
        <taxon>Actinomycetota</taxon>
        <taxon>Actinomycetes</taxon>
        <taxon>Streptosporangiales</taxon>
        <taxon>Treboniaceae</taxon>
        <taxon>Trebonia</taxon>
    </lineage>
</organism>
<sequence>MAEVEPGTGPSEFDFRIGGHERFGVAFQGVSYTYDARYYDIVPGQRLVYSYEMYAGAARISVSVATIEFAEAESGTRLTWTEQGAYLDGFEGAEAPRLREGGTSEMLDGLAKYLA</sequence>
<dbReference type="Pfam" id="PF08327">
    <property type="entry name" value="AHSA1"/>
    <property type="match status" value="1"/>
</dbReference>
<comment type="caution">
    <text evidence="3">The sequence shown here is derived from an EMBL/GenBank/DDBJ whole genome shotgun (WGS) entry which is preliminary data.</text>
</comment>
<dbReference type="Proteomes" id="UP000460272">
    <property type="component" value="Unassembled WGS sequence"/>
</dbReference>
<name>A0A6P2BZB7_9ACTN</name>
<dbReference type="InterPro" id="IPR023393">
    <property type="entry name" value="START-like_dom_sf"/>
</dbReference>
<evidence type="ECO:0000259" key="2">
    <source>
        <dbReference type="Pfam" id="PF08327"/>
    </source>
</evidence>
<dbReference type="Gene3D" id="3.30.530.20">
    <property type="match status" value="1"/>
</dbReference>
<protein>
    <submittedName>
        <fullName evidence="3">Polyketide cyclase</fullName>
    </submittedName>
</protein>
<dbReference type="OrthoDB" id="9803476at2"/>
<dbReference type="AlphaFoldDB" id="A0A6P2BZB7"/>
<proteinExistence type="inferred from homology"/>
<dbReference type="EMBL" id="RPFW01000003">
    <property type="protein sequence ID" value="TVZ04462.1"/>
    <property type="molecule type" value="Genomic_DNA"/>
</dbReference>
<comment type="similarity">
    <text evidence="1">Belongs to the AHA1 family.</text>
</comment>
<feature type="domain" description="Activator of Hsp90 ATPase homologue 1/2-like C-terminal" evidence="2">
    <location>
        <begin position="11"/>
        <end position="114"/>
    </location>
</feature>
<gene>
    <name evidence="3" type="ORF">EAS64_19040</name>
</gene>
<keyword evidence="4" id="KW-1185">Reference proteome</keyword>
<dbReference type="RefSeq" id="WP_145854445.1">
    <property type="nucleotide sequence ID" value="NZ_RPFW01000003.1"/>
</dbReference>
<evidence type="ECO:0000313" key="3">
    <source>
        <dbReference type="EMBL" id="TVZ04462.1"/>
    </source>
</evidence>
<accession>A0A6P2BZB7</accession>
<evidence type="ECO:0000313" key="4">
    <source>
        <dbReference type="Proteomes" id="UP000460272"/>
    </source>
</evidence>
<evidence type="ECO:0000256" key="1">
    <source>
        <dbReference type="ARBA" id="ARBA00006817"/>
    </source>
</evidence>
<reference evidence="3 4" key="1">
    <citation type="submission" date="2018-11" db="EMBL/GenBank/DDBJ databases">
        <title>Trebonia kvetii gen.nov., sp.nov., a novel acidophilic actinobacterium, and proposal of the new actinobacterial family Treboniaceae fam. nov.</title>
        <authorList>
            <person name="Rapoport D."/>
            <person name="Sagova-Mareckova M."/>
            <person name="Sedlacek I."/>
            <person name="Provaznik J."/>
            <person name="Kralova S."/>
            <person name="Pavlinic D."/>
            <person name="Benes V."/>
            <person name="Kopecky J."/>
        </authorList>
    </citation>
    <scope>NUCLEOTIDE SEQUENCE [LARGE SCALE GENOMIC DNA]</scope>
    <source>
        <strain evidence="3 4">15Tr583</strain>
    </source>
</reference>
<dbReference type="InterPro" id="IPR013538">
    <property type="entry name" value="ASHA1/2-like_C"/>
</dbReference>